<proteinExistence type="predicted"/>
<feature type="domain" description="N-acetyltransferase" evidence="3">
    <location>
        <begin position="1"/>
        <end position="153"/>
    </location>
</feature>
<dbReference type="RefSeq" id="WP_166402394.1">
    <property type="nucleotide sequence ID" value="NZ_JAANHS010000003.1"/>
</dbReference>
<keyword evidence="5" id="KW-1185">Reference proteome</keyword>
<dbReference type="PROSITE" id="PS51186">
    <property type="entry name" value="GNAT"/>
    <property type="match status" value="1"/>
</dbReference>
<dbReference type="PANTHER" id="PTHR43877">
    <property type="entry name" value="AMINOALKYLPHOSPHONATE N-ACETYLTRANSFERASE-RELATED-RELATED"/>
    <property type="match status" value="1"/>
</dbReference>
<evidence type="ECO:0000313" key="5">
    <source>
        <dbReference type="Proteomes" id="UP001515660"/>
    </source>
</evidence>
<organism evidence="4 5">
    <name type="scientific">Rhodobacter calidifons</name>
    <dbReference type="NCBI Taxonomy" id="2715277"/>
    <lineage>
        <taxon>Bacteria</taxon>
        <taxon>Pseudomonadati</taxon>
        <taxon>Pseudomonadota</taxon>
        <taxon>Alphaproteobacteria</taxon>
        <taxon>Rhodobacterales</taxon>
        <taxon>Rhodobacter group</taxon>
        <taxon>Rhodobacter</taxon>
    </lineage>
</organism>
<name>A0ABX0G5G4_9RHOB</name>
<sequence>MIRQATRDDAALIARLNVHVQAWHAAHYPEAFFPDPDPAALTAWFADRLTDPACTAFLAGDPATGYALCTLQTREPSVLSPGYRRLMVDQIAVAPEARRQGQGRALLAAARRLARDLRAEEILLDTWDANADAHAFFRANGFRPRRMLFRAIP</sequence>
<keyword evidence="2" id="KW-0012">Acyltransferase</keyword>
<dbReference type="InterPro" id="IPR016181">
    <property type="entry name" value="Acyl_CoA_acyltransferase"/>
</dbReference>
<dbReference type="SUPFAM" id="SSF55729">
    <property type="entry name" value="Acyl-CoA N-acyltransferases (Nat)"/>
    <property type="match status" value="1"/>
</dbReference>
<dbReference type="EMBL" id="JAANHS010000003">
    <property type="protein sequence ID" value="NHB76369.1"/>
    <property type="molecule type" value="Genomic_DNA"/>
</dbReference>
<evidence type="ECO:0000259" key="3">
    <source>
        <dbReference type="PROSITE" id="PS51186"/>
    </source>
</evidence>
<dbReference type="InterPro" id="IPR000182">
    <property type="entry name" value="GNAT_dom"/>
</dbReference>
<evidence type="ECO:0000256" key="2">
    <source>
        <dbReference type="ARBA" id="ARBA00023315"/>
    </source>
</evidence>
<gene>
    <name evidence="4" type="ORF">G8O29_06380</name>
</gene>
<evidence type="ECO:0000256" key="1">
    <source>
        <dbReference type="ARBA" id="ARBA00022679"/>
    </source>
</evidence>
<comment type="caution">
    <text evidence="4">The sequence shown here is derived from an EMBL/GenBank/DDBJ whole genome shotgun (WGS) entry which is preliminary data.</text>
</comment>
<keyword evidence="1" id="KW-0808">Transferase</keyword>
<evidence type="ECO:0000313" key="4">
    <source>
        <dbReference type="EMBL" id="NHB76369.1"/>
    </source>
</evidence>
<dbReference type="InterPro" id="IPR050832">
    <property type="entry name" value="Bact_Acetyltransf"/>
</dbReference>
<dbReference type="Pfam" id="PF00583">
    <property type="entry name" value="Acetyltransf_1"/>
    <property type="match status" value="1"/>
</dbReference>
<reference evidence="4 5" key="1">
    <citation type="journal article" date="2022" name="Microorganisms">
        <title>Genome Sequence and Characterization of a Xanthorhodopsin-Containing, Aerobic Anoxygenic Phototrophic Rhodobacter Species, Isolated from Mesophilic Conditions at Yellowstone National Park.</title>
        <authorList>
            <person name="Kyndt J.A."/>
            <person name="Robertson S."/>
            <person name="Shoffstall I.B."/>
            <person name="Ramaley R.F."/>
            <person name="Meyer T.E."/>
        </authorList>
    </citation>
    <scope>NUCLEOTIDE SEQUENCE [LARGE SCALE GENOMIC DNA]</scope>
    <source>
        <strain evidence="4 5">M37P</strain>
    </source>
</reference>
<dbReference type="Proteomes" id="UP001515660">
    <property type="component" value="Unassembled WGS sequence"/>
</dbReference>
<dbReference type="Gene3D" id="3.40.630.30">
    <property type="match status" value="1"/>
</dbReference>
<accession>A0ABX0G5G4</accession>
<protein>
    <submittedName>
        <fullName evidence="4">GNAT family N-acetyltransferase</fullName>
    </submittedName>
</protein>